<dbReference type="PROSITE" id="PS50011">
    <property type="entry name" value="PROTEIN_KINASE_DOM"/>
    <property type="match status" value="1"/>
</dbReference>
<dbReference type="eggNOG" id="KOG0592">
    <property type="taxonomic scope" value="Eukaryota"/>
</dbReference>
<dbReference type="InterPro" id="IPR017441">
    <property type="entry name" value="Protein_kinase_ATP_BS"/>
</dbReference>
<dbReference type="GO" id="GO:0004674">
    <property type="term" value="F:protein serine/threonine kinase activity"/>
    <property type="evidence" value="ECO:0007669"/>
    <property type="project" value="UniProtKB-KW"/>
</dbReference>
<feature type="binding site" evidence="10">
    <location>
        <position position="42"/>
    </location>
    <ligand>
        <name>ATP</name>
        <dbReference type="ChEBI" id="CHEBI:30616"/>
    </ligand>
</feature>
<evidence type="ECO:0000313" key="14">
    <source>
        <dbReference type="Proteomes" id="UP000005627"/>
    </source>
</evidence>
<dbReference type="EMBL" id="HE616742">
    <property type="protein sequence ID" value="CCE89790.1"/>
    <property type="molecule type" value="Genomic_DNA"/>
</dbReference>
<feature type="region of interest" description="Disordered" evidence="11">
    <location>
        <begin position="668"/>
        <end position="694"/>
    </location>
</feature>
<evidence type="ECO:0000256" key="4">
    <source>
        <dbReference type="ARBA" id="ARBA00022679"/>
    </source>
</evidence>
<dbReference type="InterPro" id="IPR057614">
    <property type="entry name" value="PH_PKH3_C"/>
</dbReference>
<evidence type="ECO:0000256" key="5">
    <source>
        <dbReference type="ARBA" id="ARBA00022741"/>
    </source>
</evidence>
<evidence type="ECO:0000256" key="8">
    <source>
        <dbReference type="ARBA" id="ARBA00047899"/>
    </source>
</evidence>
<dbReference type="PROSITE" id="PS00108">
    <property type="entry name" value="PROTEIN_KINASE_ST"/>
    <property type="match status" value="1"/>
</dbReference>
<dbReference type="AlphaFoldDB" id="G8ZME6"/>
<protein>
    <recommendedName>
        <fullName evidence="2">non-specific serine/threonine protein kinase</fullName>
        <ecNumber evidence="2">2.7.11.1</ecNumber>
    </recommendedName>
</protein>
<comment type="catalytic activity">
    <reaction evidence="9">
        <text>L-seryl-[protein] + ATP = O-phospho-L-seryl-[protein] + ADP + H(+)</text>
        <dbReference type="Rhea" id="RHEA:17989"/>
        <dbReference type="Rhea" id="RHEA-COMP:9863"/>
        <dbReference type="Rhea" id="RHEA-COMP:11604"/>
        <dbReference type="ChEBI" id="CHEBI:15378"/>
        <dbReference type="ChEBI" id="CHEBI:29999"/>
        <dbReference type="ChEBI" id="CHEBI:30616"/>
        <dbReference type="ChEBI" id="CHEBI:83421"/>
        <dbReference type="ChEBI" id="CHEBI:456216"/>
        <dbReference type="EC" id="2.7.11.1"/>
    </reaction>
</comment>
<feature type="domain" description="Protein kinase" evidence="12">
    <location>
        <begin position="12"/>
        <end position="271"/>
    </location>
</feature>
<dbReference type="RefSeq" id="XP_003679001.1">
    <property type="nucleotide sequence ID" value="XM_003678953.1"/>
</dbReference>
<proteinExistence type="inferred from homology"/>
<dbReference type="Gene3D" id="3.30.200.20">
    <property type="entry name" value="Phosphorylase Kinase, domain 1"/>
    <property type="match status" value="1"/>
</dbReference>
<dbReference type="InterPro" id="IPR011009">
    <property type="entry name" value="Kinase-like_dom_sf"/>
</dbReference>
<feature type="compositionally biased region" description="Low complexity" evidence="11">
    <location>
        <begin position="620"/>
        <end position="633"/>
    </location>
</feature>
<dbReference type="OrthoDB" id="347657at2759"/>
<dbReference type="EC" id="2.7.11.1" evidence="2"/>
<dbReference type="Pfam" id="PF00069">
    <property type="entry name" value="Pkinase"/>
    <property type="match status" value="1"/>
</dbReference>
<accession>G8ZME6</accession>
<evidence type="ECO:0000256" key="1">
    <source>
        <dbReference type="ARBA" id="ARBA00010006"/>
    </source>
</evidence>
<dbReference type="InterPro" id="IPR050236">
    <property type="entry name" value="Ser_Thr_kinase_AGC"/>
</dbReference>
<dbReference type="InterPro" id="IPR000719">
    <property type="entry name" value="Prot_kinase_dom"/>
</dbReference>
<keyword evidence="7 10" id="KW-0067">ATP-binding</keyword>
<name>G8ZME6_TORDE</name>
<organism evidence="13 14">
    <name type="scientific">Torulaspora delbrueckii</name>
    <name type="common">Yeast</name>
    <name type="synonym">Candida colliculosa</name>
    <dbReference type="NCBI Taxonomy" id="4950"/>
    <lineage>
        <taxon>Eukaryota</taxon>
        <taxon>Fungi</taxon>
        <taxon>Dikarya</taxon>
        <taxon>Ascomycota</taxon>
        <taxon>Saccharomycotina</taxon>
        <taxon>Saccharomycetes</taxon>
        <taxon>Saccharomycetales</taxon>
        <taxon>Saccharomycetaceae</taxon>
        <taxon>Torulaspora</taxon>
    </lineage>
</organism>
<evidence type="ECO:0000256" key="7">
    <source>
        <dbReference type="ARBA" id="ARBA00022840"/>
    </source>
</evidence>
<gene>
    <name evidence="13" type="primary">TDEL0A04580</name>
    <name evidence="13" type="ORF">TDEL_0A04580</name>
</gene>
<keyword evidence="14" id="KW-1185">Reference proteome</keyword>
<dbReference type="Proteomes" id="UP000005627">
    <property type="component" value="Chromosome 1"/>
</dbReference>
<feature type="compositionally biased region" description="Polar residues" evidence="11">
    <location>
        <begin position="603"/>
        <end position="617"/>
    </location>
</feature>
<feature type="compositionally biased region" description="Polar residues" evidence="11">
    <location>
        <begin position="634"/>
        <end position="645"/>
    </location>
</feature>
<comment type="catalytic activity">
    <reaction evidence="8">
        <text>L-threonyl-[protein] + ATP = O-phospho-L-threonyl-[protein] + ADP + H(+)</text>
        <dbReference type="Rhea" id="RHEA:46608"/>
        <dbReference type="Rhea" id="RHEA-COMP:11060"/>
        <dbReference type="Rhea" id="RHEA-COMP:11605"/>
        <dbReference type="ChEBI" id="CHEBI:15378"/>
        <dbReference type="ChEBI" id="CHEBI:30013"/>
        <dbReference type="ChEBI" id="CHEBI:30616"/>
        <dbReference type="ChEBI" id="CHEBI:61977"/>
        <dbReference type="ChEBI" id="CHEBI:456216"/>
        <dbReference type="EC" id="2.7.11.1"/>
    </reaction>
</comment>
<dbReference type="HOGENOM" id="CLU_008400_0_0_1"/>
<dbReference type="GO" id="GO:0005524">
    <property type="term" value="F:ATP binding"/>
    <property type="evidence" value="ECO:0007669"/>
    <property type="project" value="UniProtKB-UniRule"/>
</dbReference>
<evidence type="ECO:0000256" key="10">
    <source>
        <dbReference type="PROSITE-ProRule" id="PRU10141"/>
    </source>
</evidence>
<evidence type="ECO:0000256" key="2">
    <source>
        <dbReference type="ARBA" id="ARBA00012513"/>
    </source>
</evidence>
<keyword evidence="4" id="KW-0808">Transferase</keyword>
<reference evidence="13 14" key="1">
    <citation type="journal article" date="2011" name="Proc. Natl. Acad. Sci. U.S.A.">
        <title>Evolutionary erosion of yeast sex chromosomes by mating-type switching accidents.</title>
        <authorList>
            <person name="Gordon J.L."/>
            <person name="Armisen D."/>
            <person name="Proux-Wera E."/>
            <person name="Oheigeartaigh S.S."/>
            <person name="Byrne K.P."/>
            <person name="Wolfe K.H."/>
        </authorList>
    </citation>
    <scope>NUCLEOTIDE SEQUENCE [LARGE SCALE GENOMIC DNA]</scope>
    <source>
        <strain evidence="14">ATCC 10662 / CBS 1146 / NBRC 0425 / NCYC 2629 / NRRL Y-866</strain>
    </source>
</reference>
<evidence type="ECO:0000259" key="12">
    <source>
        <dbReference type="PROSITE" id="PS50011"/>
    </source>
</evidence>
<keyword evidence="5 10" id="KW-0547">Nucleotide-binding</keyword>
<dbReference type="CDD" id="cd05581">
    <property type="entry name" value="STKc_PDK1"/>
    <property type="match status" value="1"/>
</dbReference>
<dbReference type="PANTHER" id="PTHR24356:SF405">
    <property type="entry name" value="SERINE_THREONINE-PROTEIN KINASE PKH3"/>
    <property type="match status" value="1"/>
</dbReference>
<dbReference type="PROSITE" id="PS00107">
    <property type="entry name" value="PROTEIN_KINASE_ATP"/>
    <property type="match status" value="1"/>
</dbReference>
<dbReference type="FunFam" id="3.30.200.20:FF:000191">
    <property type="entry name" value="3-phosphoinositide-dependent protein kinase 2-like"/>
    <property type="match status" value="1"/>
</dbReference>
<feature type="region of interest" description="Disordered" evidence="11">
    <location>
        <begin position="380"/>
        <end position="401"/>
    </location>
</feature>
<comment type="similarity">
    <text evidence="1">Belongs to the protein kinase superfamily. AGC Ser/Thr protein kinase family. PDPK1 subfamily.</text>
</comment>
<evidence type="ECO:0000256" key="9">
    <source>
        <dbReference type="ARBA" id="ARBA00048679"/>
    </source>
</evidence>
<dbReference type="GeneID" id="11503120"/>
<dbReference type="STRING" id="1076872.G8ZME6"/>
<dbReference type="PANTHER" id="PTHR24356">
    <property type="entry name" value="SERINE/THREONINE-PROTEIN KINASE"/>
    <property type="match status" value="1"/>
</dbReference>
<dbReference type="SMART" id="SM00220">
    <property type="entry name" value="S_TKc"/>
    <property type="match status" value="1"/>
</dbReference>
<dbReference type="SUPFAM" id="SSF56112">
    <property type="entry name" value="Protein kinase-like (PK-like)"/>
    <property type="match status" value="1"/>
</dbReference>
<evidence type="ECO:0000256" key="11">
    <source>
        <dbReference type="SAM" id="MobiDB-lite"/>
    </source>
</evidence>
<feature type="compositionally biased region" description="Low complexity" evidence="11">
    <location>
        <begin position="671"/>
        <end position="684"/>
    </location>
</feature>
<dbReference type="GO" id="GO:0000196">
    <property type="term" value="P:cell integrity MAPK cascade"/>
    <property type="evidence" value="ECO:0007669"/>
    <property type="project" value="EnsemblFungi"/>
</dbReference>
<dbReference type="Pfam" id="PF25347">
    <property type="entry name" value="PH_PKH3_C"/>
    <property type="match status" value="1"/>
</dbReference>
<dbReference type="KEGG" id="tdl:TDEL_0A04580"/>
<sequence length="694" mass="78635">MNDARKRSPHDFVFKQELGHGSYSTVYKAVDRTNANRVYAIKVCSKQHIIKEKKVKYVTIEKNTLNLLTRARHPGIVKLHYTFHDEENLYFVLDYAPGGELLSLLHRMKTFSEMWACHFTCQLIDSMQFLHSQGIIHRDLKPENLLLNNEGRLMITDFGTATGTDSRGSSFVGTAEYVSPELLLHNQCDVSSDIWALGCMIYQFLQGSPPFRGENELQTFEKTVSLDYPWNNPQVTPKGINPVVVDLTRRILVLDPSVRPTLQQIKLHKWFELVDWNNKELLWRGIWQIQQAVPRSPHQMISNRQLHVIDTPIRNIPITKQKKRKPAKVSNTTSSIVEWRKNWACSGVDPLTPSDSPTQGYTPLNNRPSSPAFIQPTVRSAPVSHHPPIHKSPVRKSSSSSLPRLMVDTQKSANGIPSINSSPIDMPINTVSKAIVAHDNFALKQDCVIIYEIPYYLQGPEMSLKSYNRVDNDLITQLVQEHDVELRSRLVSFLTLFKDGTLSYRTESSSRHIINIGDPNLSMYDFDFNQEKGTGFLILERYRNKIWFISIPSKKQTPVGSIKNKDESWVACFFRARQLMEDQKSLSDKVAGIKLTEPIKTTRPISSKAQRNASSPVLGSKSQQQRKASASRSPATSPVLVQSPTMKRYAAPQNMVISSSRYEVLHSLRPNSANDDASSGASAAFKNLQKRKAK</sequence>
<feature type="region of interest" description="Disordered" evidence="11">
    <location>
        <begin position="601"/>
        <end position="648"/>
    </location>
</feature>
<evidence type="ECO:0000256" key="6">
    <source>
        <dbReference type="ARBA" id="ARBA00022777"/>
    </source>
</evidence>
<keyword evidence="3" id="KW-0723">Serine/threonine-protein kinase</keyword>
<keyword evidence="6" id="KW-0418">Kinase</keyword>
<evidence type="ECO:0000256" key="3">
    <source>
        <dbReference type="ARBA" id="ARBA00022527"/>
    </source>
</evidence>
<dbReference type="InterPro" id="IPR008271">
    <property type="entry name" value="Ser/Thr_kinase_AS"/>
</dbReference>
<dbReference type="FunCoup" id="G8ZME6">
    <property type="interactions" value="355"/>
</dbReference>
<dbReference type="InParanoid" id="G8ZME6"/>
<evidence type="ECO:0000313" key="13">
    <source>
        <dbReference type="EMBL" id="CCE89790.1"/>
    </source>
</evidence>
<dbReference type="InterPro" id="IPR039046">
    <property type="entry name" value="PDPK1"/>
</dbReference>
<dbReference type="Gene3D" id="1.10.510.10">
    <property type="entry name" value="Transferase(Phosphotransferase) domain 1"/>
    <property type="match status" value="1"/>
</dbReference>